<dbReference type="GO" id="GO:0030428">
    <property type="term" value="C:cell septum"/>
    <property type="evidence" value="ECO:0007669"/>
    <property type="project" value="UniProtKB-SubCell"/>
</dbReference>
<dbReference type="CDD" id="cd04469">
    <property type="entry name" value="S1_Hex1"/>
    <property type="match status" value="1"/>
</dbReference>
<feature type="compositionally biased region" description="Acidic residues" evidence="3">
    <location>
        <begin position="723"/>
        <end position="743"/>
    </location>
</feature>
<proteinExistence type="inferred from homology"/>
<comment type="caution">
    <text evidence="4">The sequence shown here is derived from an EMBL/GenBank/DDBJ whole genome shotgun (WGS) entry which is preliminary data.</text>
</comment>
<dbReference type="PANTHER" id="PTHR11673">
    <property type="entry name" value="TRANSLATION INITIATION FACTOR 5A FAMILY MEMBER"/>
    <property type="match status" value="1"/>
</dbReference>
<dbReference type="SUPFAM" id="SSF50104">
    <property type="entry name" value="Translation proteins SH3-like domain"/>
    <property type="match status" value="1"/>
</dbReference>
<comment type="similarity">
    <text evidence="2">Belongs to the eIF-5A family. Hex1 subfamily.</text>
</comment>
<dbReference type="OMA" id="DETMTPR"/>
<feature type="compositionally biased region" description="Polar residues" evidence="3">
    <location>
        <begin position="695"/>
        <end position="708"/>
    </location>
</feature>
<protein>
    <recommendedName>
        <fullName evidence="6">Woronin body major protein</fullName>
    </recommendedName>
</protein>
<feature type="compositionally biased region" description="Polar residues" evidence="3">
    <location>
        <begin position="73"/>
        <end position="82"/>
    </location>
</feature>
<feature type="compositionally biased region" description="Polar residues" evidence="3">
    <location>
        <begin position="674"/>
        <end position="683"/>
    </location>
</feature>
<dbReference type="GO" id="GO:0003746">
    <property type="term" value="F:translation elongation factor activity"/>
    <property type="evidence" value="ECO:0007669"/>
    <property type="project" value="InterPro"/>
</dbReference>
<dbReference type="STRING" id="69771.A0A1V6P8P8"/>
<keyword evidence="5" id="KW-1185">Reference proteome</keyword>
<feature type="compositionally biased region" description="Polar residues" evidence="3">
    <location>
        <begin position="1183"/>
        <end position="1212"/>
    </location>
</feature>
<feature type="compositionally biased region" description="Low complexity" evidence="3">
    <location>
        <begin position="88"/>
        <end position="107"/>
    </location>
</feature>
<dbReference type="SUPFAM" id="SSF50249">
    <property type="entry name" value="Nucleic acid-binding proteins"/>
    <property type="match status" value="1"/>
</dbReference>
<evidence type="ECO:0000256" key="1">
    <source>
        <dbReference type="ARBA" id="ARBA00004431"/>
    </source>
</evidence>
<feature type="compositionally biased region" description="Basic and acidic residues" evidence="3">
    <location>
        <begin position="533"/>
        <end position="542"/>
    </location>
</feature>
<dbReference type="Gene3D" id="2.30.30.30">
    <property type="match status" value="1"/>
</dbReference>
<feature type="compositionally biased region" description="Polar residues" evidence="3">
    <location>
        <begin position="1440"/>
        <end position="1449"/>
    </location>
</feature>
<gene>
    <name evidence="4" type="ORF">PENDEC_c015G05781</name>
</gene>
<name>A0A1V6P8P8_PENDC</name>
<feature type="compositionally biased region" description="Polar residues" evidence="3">
    <location>
        <begin position="254"/>
        <end position="268"/>
    </location>
</feature>
<dbReference type="InterPro" id="IPR008991">
    <property type="entry name" value="Translation_prot_SH3-like_sf"/>
</dbReference>
<feature type="compositionally biased region" description="Basic residues" evidence="3">
    <location>
        <begin position="1"/>
        <end position="10"/>
    </location>
</feature>
<dbReference type="GO" id="GO:0045901">
    <property type="term" value="P:positive regulation of translational elongation"/>
    <property type="evidence" value="ECO:0007669"/>
    <property type="project" value="InterPro"/>
</dbReference>
<dbReference type="GO" id="GO:0043022">
    <property type="term" value="F:ribosome binding"/>
    <property type="evidence" value="ECO:0007669"/>
    <property type="project" value="InterPro"/>
</dbReference>
<feature type="region of interest" description="Disordered" evidence="3">
    <location>
        <begin position="1143"/>
        <end position="1299"/>
    </location>
</feature>
<sequence>MFGRRRRSSSQHHVPLPTASSQSAQSAASHAFLKSQPSTTSLSSAAAAAALRTRTPTPTSVADVETKRMVQRRASTQSQSSPLAGRRSASVSGPLRRSSSSASMTARTFREPSPHRPSTSSGPIDHTLANAPPLPSVPSQYMSGKPPNRRAASIQPQVRTPPSSPPRAIARGVSADRGGREGGCAVHSAHKRLSSLGTVPETDRPNSRSSINFSRPISPPLVYENRPVSRDASTIRVGPTAAAGAQHSLSQVVFEKSSNTKSRYQNGGSAEGRDVTKPVGAPAVPAAAAAKAVSMQKGSPRAEQTHARVERIDPKPMSTRGQRSNNDVPIAFTAPVDKEPENGESNAPRVQETRNRSATASPTIDHAETVSTPQASPKGDRESLQQQPEHLRQSSSPGRSAHFSKWLSVSAAGDQVHQPPPRSVSPVKSALKSRRGNSVSPDRRTVVAGRFVQTSNEMSDGTSVASDDGSRPVFRKKSVKVSFDDEAEVVGVAASPPTSPEDYVPDSPPGRSKSRKNWFGIGKKKPASEFVTGDDHFDEVLKPRAVLPSFGSVRKNRDDSQTPVMPESSDESSTSSSDEVPNRDVSDQALGEMLPKVHPAEPSQVHDFKFVEESSVNGEPSSSLHEPSSDMKSNGVAIGGLAEQSPFPGESGSVVPSIAIQPATPMFENERPSFDQSRSNRGSLEQYRIPGGFPASNSDRSLKSTAEGITQPVASAVSKLDEADTGEESGDSIYSDAEEDLDGDGFGSINAIVGSRAIPRSSVPLEPISESRDVTPKPNNRTAAIDSHSQDATDQAAEDLRSVTPTQESVNREIHDSPATAVIPGSTPPPASSKLQARAPQTGAIQSEGSEQERTMSMGAYGSSGLQDARHSPTVNGAASGKAKPGPAPLGPAFQMRSRKGGYPSPLRRTTSNGSDSSSSYKRATPSPRSEGPVSMRRTMRGGPGSASGQVQSPSARAGSPDEYRPLSTGSSTGTMRKTLRGPVAGGERTSFFSTNKKAPPRARSVKATSKSKGATRFANSDDEDEPRPQVFRSRFADSSDEEEGSNNVMRPVRGIPRRQGARDGDSTELDDSSEDDRQHQARLMVNPHVGARPPGSREQNARPNMSGMAAVARHRGMSQRELEEFLMQPPRKPGLLTRLGLKKPKITDHRVHKVDVESPSRRDTPLERSRLEREQLREPYARQSNFTTTIQAEPSSSPKLLKKNNPQTSGGDSWPLRPAVQEEQPAPAPDQIKSAPSSPLQTEKPASPVGGTTRNGSIAVNGETPAIETEPSTTGPEFNDANSDITNATDPGPSARDVVIAGSGRKKRCSMLRKAFVRKAFEKRRRTSVNLDFDARVPIPFSVFPSSYRSDAVSETTQTRVEGEVQLDRTSRVEREDTKGPLPDPRVYGKEEVDFQIKEDRSAPYQQRNYAAEVDLTRERYPNYNQQTQVRFEERPQVYDQTVESQLDITERDYRRRTSPNPEFDVSYDRRYQEPVDYEYSPAQPVDVSYNRSYKAQPTSIYQGESYPRREVEVTQSSAPRYHSTAQVQTTVRDTPRKMGYYDDDGQYHSFRRGVERAADRIMHPFHHHDREEVVVSDERGPARFSDGVREEVRIVEPRARGVPGETIPIPCHFVRIGDILILQGRPCQVIRISVSPQTGQHRYLGVDLFTRQLQEESSFVANPSPSVVVQTMLGPVYKTYRILDLRDDGKLVAMTETGDVKQGLPVITQGSLFKRIRDAFADGRGSVRALVINDGGRELVVDFKVIHGSRL</sequence>
<feature type="region of interest" description="Disordered" evidence="3">
    <location>
        <begin position="1"/>
        <end position="213"/>
    </location>
</feature>
<feature type="compositionally biased region" description="Basic and acidic residues" evidence="3">
    <location>
        <begin position="303"/>
        <end position="314"/>
    </location>
</feature>
<feature type="region of interest" description="Disordered" evidence="3">
    <location>
        <begin position="254"/>
        <end position="471"/>
    </location>
</feature>
<feature type="compositionally biased region" description="Polar residues" evidence="3">
    <location>
        <begin position="1271"/>
        <end position="1290"/>
    </location>
</feature>
<feature type="compositionally biased region" description="Polar residues" evidence="3">
    <location>
        <begin position="614"/>
        <end position="632"/>
    </location>
</feature>
<organism evidence="4 5">
    <name type="scientific">Penicillium decumbens</name>
    <dbReference type="NCBI Taxonomy" id="69771"/>
    <lineage>
        <taxon>Eukaryota</taxon>
        <taxon>Fungi</taxon>
        <taxon>Dikarya</taxon>
        <taxon>Ascomycota</taxon>
        <taxon>Pezizomycotina</taxon>
        <taxon>Eurotiomycetes</taxon>
        <taxon>Eurotiomycetidae</taxon>
        <taxon>Eurotiales</taxon>
        <taxon>Aspergillaceae</taxon>
        <taxon>Penicillium</taxon>
    </lineage>
</organism>
<evidence type="ECO:0000256" key="2">
    <source>
        <dbReference type="ARBA" id="ARBA00061629"/>
    </source>
</evidence>
<evidence type="ECO:0000313" key="4">
    <source>
        <dbReference type="EMBL" id="OQD73374.1"/>
    </source>
</evidence>
<dbReference type="GO" id="GO:0003723">
    <property type="term" value="F:RNA binding"/>
    <property type="evidence" value="ECO:0007669"/>
    <property type="project" value="InterPro"/>
</dbReference>
<accession>A0A1V6P8P8</accession>
<feature type="compositionally biased region" description="Low complexity" evidence="3">
    <location>
        <begin position="38"/>
        <end position="60"/>
    </location>
</feature>
<evidence type="ECO:0000313" key="5">
    <source>
        <dbReference type="Proteomes" id="UP000191522"/>
    </source>
</evidence>
<comment type="subcellular location">
    <subcellularLocation>
        <location evidence="1">Cell septum</location>
    </subcellularLocation>
</comment>
<dbReference type="InterPro" id="IPR012340">
    <property type="entry name" value="NA-bd_OB-fold"/>
</dbReference>
<dbReference type="InterPro" id="IPR014722">
    <property type="entry name" value="Rib_uL2_dom2"/>
</dbReference>
<feature type="compositionally biased region" description="Polar residues" evidence="3">
    <location>
        <begin position="384"/>
        <end position="398"/>
    </location>
</feature>
<evidence type="ECO:0000256" key="3">
    <source>
        <dbReference type="SAM" id="MobiDB-lite"/>
    </source>
</evidence>
<reference evidence="5" key="1">
    <citation type="journal article" date="2017" name="Nat. Microbiol.">
        <title>Global analysis of biosynthetic gene clusters reveals vast potential of secondary metabolite production in Penicillium species.</title>
        <authorList>
            <person name="Nielsen J.C."/>
            <person name="Grijseels S."/>
            <person name="Prigent S."/>
            <person name="Ji B."/>
            <person name="Dainat J."/>
            <person name="Nielsen K.F."/>
            <person name="Frisvad J.C."/>
            <person name="Workman M."/>
            <person name="Nielsen J."/>
        </authorList>
    </citation>
    <scope>NUCLEOTIDE SEQUENCE [LARGE SCALE GENOMIC DNA]</scope>
    <source>
        <strain evidence="5">IBT 11843</strain>
    </source>
</reference>
<feature type="region of interest" description="Disordered" evidence="3">
    <location>
        <begin position="485"/>
        <end position="1117"/>
    </location>
</feature>
<feature type="compositionally biased region" description="Basic and acidic residues" evidence="3">
    <location>
        <begin position="1146"/>
        <end position="1181"/>
    </location>
</feature>
<feature type="compositionally biased region" description="Low complexity" evidence="3">
    <location>
        <begin position="19"/>
        <end position="31"/>
    </location>
</feature>
<feature type="compositionally biased region" description="Polar residues" evidence="3">
    <location>
        <begin position="452"/>
        <end position="465"/>
    </location>
</feature>
<dbReference type="InterPro" id="IPR001884">
    <property type="entry name" value="IF5A-like"/>
</dbReference>
<dbReference type="OrthoDB" id="5423926at2759"/>
<dbReference type="InterPro" id="IPR037318">
    <property type="entry name" value="Hex1_S1"/>
</dbReference>
<feature type="region of interest" description="Disordered" evidence="3">
    <location>
        <begin position="1429"/>
        <end position="1472"/>
    </location>
</feature>
<dbReference type="FunFam" id="2.30.30.30:FF:000033">
    <property type="entry name" value="Woronin body major protein HEX1"/>
    <property type="match status" value="1"/>
</dbReference>
<feature type="compositionally biased region" description="Low complexity" evidence="3">
    <location>
        <begin position="277"/>
        <end position="293"/>
    </location>
</feature>
<evidence type="ECO:0008006" key="6">
    <source>
        <dbReference type="Google" id="ProtNLM"/>
    </source>
</evidence>
<dbReference type="GO" id="GO:0140266">
    <property type="term" value="C:Woronin body"/>
    <property type="evidence" value="ECO:0007669"/>
    <property type="project" value="UniProtKB-ARBA"/>
</dbReference>
<dbReference type="EMBL" id="MDYL01000015">
    <property type="protein sequence ID" value="OQD73374.1"/>
    <property type="molecule type" value="Genomic_DNA"/>
</dbReference>
<dbReference type="Proteomes" id="UP000191522">
    <property type="component" value="Unassembled WGS sequence"/>
</dbReference>
<dbReference type="Gene3D" id="2.40.50.140">
    <property type="entry name" value="Nucleic acid-binding proteins"/>
    <property type="match status" value="1"/>
</dbReference>